<organism evidence="4 5">
    <name type="scientific">Prevotella intermedia</name>
    <dbReference type="NCBI Taxonomy" id="28131"/>
    <lineage>
        <taxon>Bacteria</taxon>
        <taxon>Pseudomonadati</taxon>
        <taxon>Bacteroidota</taxon>
        <taxon>Bacteroidia</taxon>
        <taxon>Bacteroidales</taxon>
        <taxon>Prevotellaceae</taxon>
        <taxon>Prevotella</taxon>
    </lineage>
</organism>
<dbReference type="Gene3D" id="3.40.50.1460">
    <property type="match status" value="1"/>
</dbReference>
<dbReference type="Gene3D" id="3.40.50.10390">
    <property type="entry name" value="Gingipain r, domain 1"/>
    <property type="match status" value="1"/>
</dbReference>
<gene>
    <name evidence="4" type="ORF">CTI18_06150</name>
</gene>
<proteinExistence type="predicted"/>
<reference evidence="4 5" key="1">
    <citation type="submission" date="2017-11" db="EMBL/GenBank/DDBJ databases">
        <title>Genome sequencing of Prevotella intermedia KCOM 1653.</title>
        <authorList>
            <person name="Kook J.-K."/>
            <person name="Park S.-N."/>
            <person name="Lim Y.K."/>
        </authorList>
    </citation>
    <scope>NUCLEOTIDE SEQUENCE [LARGE SCALE GENOMIC DNA]</scope>
    <source>
        <strain evidence="4 5">KCOM 1653</strain>
    </source>
</reference>
<evidence type="ECO:0000313" key="5">
    <source>
        <dbReference type="Proteomes" id="UP000230046"/>
    </source>
</evidence>
<evidence type="ECO:0000259" key="3">
    <source>
        <dbReference type="Pfam" id="PF01364"/>
    </source>
</evidence>
<feature type="domain" description="Gingipain" evidence="3">
    <location>
        <begin position="247"/>
        <end position="626"/>
    </location>
</feature>
<dbReference type="AlphaFoldDB" id="A0A2G8IBN4"/>
<dbReference type="InterPro" id="IPR029031">
    <property type="entry name" value="Gingipain_N_sf"/>
</dbReference>
<dbReference type="SUPFAM" id="SSF52129">
    <property type="entry name" value="Caspase-like"/>
    <property type="match status" value="1"/>
</dbReference>
<dbReference type="GO" id="GO:0008234">
    <property type="term" value="F:cysteine-type peptidase activity"/>
    <property type="evidence" value="ECO:0007669"/>
    <property type="project" value="InterPro"/>
</dbReference>
<dbReference type="Proteomes" id="UP000230046">
    <property type="component" value="Unassembled WGS sequence"/>
</dbReference>
<dbReference type="InterPro" id="IPR001769">
    <property type="entry name" value="Gingipain"/>
</dbReference>
<sequence length="773" mass="86214">MKKGLLLILVMLLTIHIHGQQTITLKDGKLVNKVLPTIPTRDVSISSSGEITVTYAFSSAILQKDDLFKESYWWKVDGFGFEEEPGKPSVLSRLDQFSIPKGVEAKVEIIDSFYKDFNFPITPARLPLIDSGDDVYTKENVKPIDSSLGIYPISIVEVCNIQQYRGNGILSVKVSPIQYDVKNKKIRAYTKIKYKVTYTTSRNSAIVDNNASPITAVDDNFLSNTTLNGLNTNEQKEDVNSQNIQDYLIISVPKYTEAVNAFAEWKKMLGFNVHIKIENSWTPNSVKETVKNLYAKKNSLYYMLIVGDQEDVPGSYSTHGYASHVTDLWYGCMDGENDFTPDIYRGRLSVNTANEALTVVNKIIQYERNPILTSTFYNKGVNCAYFQDVLPKDDYADRRFAQTSENVRDYLQTQGKSIQRIYCTHEDVTPTHWNRGMYSNGENIPVELLKPIFAWNGKATDITSSINAGAFYVLHRDHGATWGWGDPRYTVENVNSLSNGNKLPVVFSMNCLTGQFNSNSGTCFAEAFLRKPNGGCVGIFAATESSISGYNDALTGGMFDAIWPSPGLRIVMPSQSSTAPTPTPTYRLGQILDQGFARMTEIYGANAMYTRYTKELFHCFGDPSMQIYTDVPTIFTNVLISRRTNNISVSLPNVATISFYDLVNGTVSSYIGNNITHNVNHPQNVTICISGHNKIPYIQAGEAPTTTYIQNETIVGPKTYTGSIIKVGSDVTITKPYGPVIFQNGEVKLTANEIEIRPNTTIKKEANLQIILK</sequence>
<feature type="signal peptide" evidence="2">
    <location>
        <begin position="1"/>
        <end position="19"/>
    </location>
</feature>
<dbReference type="EMBL" id="PEKN01000001">
    <property type="protein sequence ID" value="PIK20930.1"/>
    <property type="molecule type" value="Genomic_DNA"/>
</dbReference>
<keyword evidence="1 2" id="KW-0732">Signal</keyword>
<evidence type="ECO:0000256" key="2">
    <source>
        <dbReference type="SAM" id="SignalP"/>
    </source>
</evidence>
<dbReference type="RefSeq" id="WP_099836117.1">
    <property type="nucleotide sequence ID" value="NZ_PEKN01000001.1"/>
</dbReference>
<dbReference type="Pfam" id="PF01364">
    <property type="entry name" value="Peptidase_C25"/>
    <property type="match status" value="1"/>
</dbReference>
<dbReference type="Gene3D" id="2.60.40.3800">
    <property type="match status" value="1"/>
</dbReference>
<accession>A0A2G8IBN4</accession>
<evidence type="ECO:0000313" key="4">
    <source>
        <dbReference type="EMBL" id="PIK20930.1"/>
    </source>
</evidence>
<evidence type="ECO:0000256" key="1">
    <source>
        <dbReference type="ARBA" id="ARBA00022729"/>
    </source>
</evidence>
<name>A0A2G8IBN4_PREIN</name>
<dbReference type="InterPro" id="IPR038490">
    <property type="entry name" value="Gingipain_propep_sf"/>
</dbReference>
<dbReference type="InterPro" id="IPR029030">
    <property type="entry name" value="Caspase-like_dom_sf"/>
</dbReference>
<comment type="caution">
    <text evidence="4">The sequence shown here is derived from an EMBL/GenBank/DDBJ whole genome shotgun (WGS) entry which is preliminary data.</text>
</comment>
<feature type="chain" id="PRO_5013876564" description="Gingipain domain-containing protein" evidence="2">
    <location>
        <begin position="20"/>
        <end position="773"/>
    </location>
</feature>
<dbReference type="GO" id="GO:0006508">
    <property type="term" value="P:proteolysis"/>
    <property type="evidence" value="ECO:0007669"/>
    <property type="project" value="InterPro"/>
</dbReference>
<protein>
    <recommendedName>
        <fullName evidence="3">Gingipain domain-containing protein</fullName>
    </recommendedName>
</protein>